<dbReference type="Gene3D" id="3.40.50.300">
    <property type="entry name" value="P-loop containing nucleotide triphosphate hydrolases"/>
    <property type="match status" value="3"/>
</dbReference>
<dbReference type="InterPro" id="IPR017871">
    <property type="entry name" value="ABC_transporter-like_CS"/>
</dbReference>
<dbReference type="GO" id="GO:0140359">
    <property type="term" value="F:ABC-type transporter activity"/>
    <property type="evidence" value="ECO:0007669"/>
    <property type="project" value="InterPro"/>
</dbReference>
<dbReference type="InterPro" id="IPR039421">
    <property type="entry name" value="Type_1_exporter"/>
</dbReference>
<keyword evidence="6" id="KW-0547">Nucleotide-binding</keyword>
<feature type="transmembrane region" description="Helical" evidence="12">
    <location>
        <begin position="700"/>
        <end position="723"/>
    </location>
</feature>
<evidence type="ECO:0000256" key="9">
    <source>
        <dbReference type="ARBA" id="ARBA00023136"/>
    </source>
</evidence>
<dbReference type="CDD" id="cd18577">
    <property type="entry name" value="ABC_6TM_Pgp_ABCB1_D1_like"/>
    <property type="match status" value="1"/>
</dbReference>
<evidence type="ECO:0000256" key="7">
    <source>
        <dbReference type="ARBA" id="ARBA00022840"/>
    </source>
</evidence>
<dbReference type="CDD" id="cd18578">
    <property type="entry name" value="ABC_6TM_Pgp_ABCB1_D2_like"/>
    <property type="match status" value="1"/>
</dbReference>
<feature type="domain" description="ABC transmembrane type-1" evidence="14">
    <location>
        <begin position="796"/>
        <end position="879"/>
    </location>
</feature>
<dbReference type="InterPro" id="IPR011527">
    <property type="entry name" value="ABC1_TM_dom"/>
</dbReference>
<sequence>MGDESTNIGEAEADESGGERGKNKQPVERVAFYKLLSFADAWDTVLMTTGTIGAIGSGLAMPIMTFIFAEVINTFGVADRESIVREVSKVVLQFVYLAAGSGVASFLQVACWMITGERQAARIRGLYLKAILRQEIGFFDNETSTGEVIGRMSGDTILIQDAIGEKVGKCLQLAATFFGSFVVAFTKGWLLSLVLIASLPLTVIAGAAMSLIIFRSSSRGQKAYAEAGIVVEHTVGSIRTVRKDSLLHSAFKVAAFNGEKQAIDDYKQLIKKAYGAVVQEGIAAGASPCVTAFSAGQAAAYKMFETINRKPEIDVYDTSGIVLEDIKGDVELKDVRFSYPARPDQLIFNSFSLFVPSGTTMALVGESGSGKSTVISLVERFYDPQAGQVLIDGIDLKELRLKWVRERIGLVSQEPVLFTTTIRENIAYGKEGATAEEIQRAAKLANAAKFIDKMPNGLDTMVGEHGTQLSGGQKQRIAIARVILKNPKILLLDEATSALDAESERIVQEALETVMTNRTTIVVAHRLSTIKNADTISVVSRGELVEQGSHAELIKDPYGSYSQLIRLQEFHEQEEESMIPESDAMDLSYIRRSGSSNLSSRISVGRRSSSLGRSRRNSIQGSRPEGDRLDEEGADEDEMDKKASVRRLAYLNKPETPVLALGSIVAAINGVIFPVFGIVISSVLKTFYEPPDELRKGSKFWAVMFVLLGVVTFLVVPAQHYLFGVAGGKLIERVRSLSFERLVHQEIGWFDKPSNTSGQIGARLSADASTVRKLVGDSLSLVVQNIATCIAGLNVMDAYLRKCEAPMRNGERQGIISGLGYSFSFIALYCTYALCFYIGARFVHDAQANFTQVFRVFFALTLAALGVSQSSTAASDINNARDSARSIFAILDRQSKIDSSTDEGEVLQNVRGDIKFHHVSFRYPSRPHVQIFRDLCLSMPAGKVESISFTGEVTFFFFFFFFFFFLLLFFLTVALVGESGSGKSTVIALLERFYDPEAGTISLDGMDIAKLKVSWVRQQMGLVSQEPVLFNGTIRTNLEYGKQGPVSEEELVAAAEAAGAHRFISGLPQGYDTNVGERGVQLSGGQKQRIAIARAVLKDPRVLLLDEATSALDAESERVVQEALDRVMVGRTAVIVAHRLSTIRGAEKIAVVKNGVVAEKGRHETLMGIQNGIYASLVALQT</sequence>
<accession>A0A4S8IC85</accession>
<evidence type="ECO:0000256" key="6">
    <source>
        <dbReference type="ARBA" id="ARBA00022741"/>
    </source>
</evidence>
<dbReference type="InterPro" id="IPR027417">
    <property type="entry name" value="P-loop_NTPase"/>
</dbReference>
<dbReference type="InterPro" id="IPR003439">
    <property type="entry name" value="ABC_transporter-like_ATP-bd"/>
</dbReference>
<dbReference type="Pfam" id="PF00005">
    <property type="entry name" value="ABC_tran"/>
    <property type="match status" value="2"/>
</dbReference>
<dbReference type="GO" id="GO:0016887">
    <property type="term" value="F:ATP hydrolysis activity"/>
    <property type="evidence" value="ECO:0007669"/>
    <property type="project" value="InterPro"/>
</dbReference>
<keyword evidence="7" id="KW-0067">ATP-binding</keyword>
<feature type="transmembrane region" description="Helical" evidence="12">
    <location>
        <begin position="90"/>
        <end position="115"/>
    </location>
</feature>
<feature type="compositionally biased region" description="Acidic residues" evidence="11">
    <location>
        <begin position="628"/>
        <end position="638"/>
    </location>
</feature>
<dbReference type="Proteomes" id="UP000317650">
    <property type="component" value="Chromosome 2"/>
</dbReference>
<dbReference type="PROSITE" id="PS50929">
    <property type="entry name" value="ABC_TM1F"/>
    <property type="match status" value="3"/>
</dbReference>
<dbReference type="PROSITE" id="PS50893">
    <property type="entry name" value="ABC_TRANSPORTER_2"/>
    <property type="match status" value="2"/>
</dbReference>
<keyword evidence="10" id="KW-0325">Glycoprotein</keyword>
<feature type="transmembrane region" description="Helical" evidence="12">
    <location>
        <begin position="656"/>
        <end position="680"/>
    </location>
</feature>
<dbReference type="InterPro" id="IPR003593">
    <property type="entry name" value="AAA+_ATPase"/>
</dbReference>
<evidence type="ECO:0000256" key="11">
    <source>
        <dbReference type="SAM" id="MobiDB-lite"/>
    </source>
</evidence>
<feature type="compositionally biased region" description="Low complexity" evidence="11">
    <location>
        <begin position="599"/>
        <end position="612"/>
    </location>
</feature>
<dbReference type="Pfam" id="PF00664">
    <property type="entry name" value="ABC_membrane"/>
    <property type="match status" value="3"/>
</dbReference>
<feature type="transmembrane region" description="Helical" evidence="12">
    <location>
        <begin position="45"/>
        <end position="69"/>
    </location>
</feature>
<dbReference type="AlphaFoldDB" id="A0A4S8IC85"/>
<feature type="region of interest" description="Disordered" evidence="11">
    <location>
        <begin position="1"/>
        <end position="23"/>
    </location>
</feature>
<dbReference type="GO" id="GO:0005524">
    <property type="term" value="F:ATP binding"/>
    <property type="evidence" value="ECO:0007669"/>
    <property type="project" value="UniProtKB-KW"/>
</dbReference>
<name>A0A4S8IC85_MUSBA</name>
<dbReference type="CDD" id="cd03249">
    <property type="entry name" value="ABC_MTABC3_MDL1_MDL2"/>
    <property type="match status" value="2"/>
</dbReference>
<comment type="similarity">
    <text evidence="2">Belongs to the ABC transporter superfamily. ABCB family. Multidrug resistance exporter (TC 3.A.1.201) subfamily.</text>
</comment>
<evidence type="ECO:0000256" key="4">
    <source>
        <dbReference type="ARBA" id="ARBA00022692"/>
    </source>
</evidence>
<comment type="caution">
    <text evidence="15">The sequence shown here is derived from an EMBL/GenBank/DDBJ whole genome shotgun (WGS) entry which is preliminary data.</text>
</comment>
<feature type="domain" description="ABC transmembrane type-1" evidence="14">
    <location>
        <begin position="660"/>
        <end position="793"/>
    </location>
</feature>
<feature type="transmembrane region" description="Helical" evidence="12">
    <location>
        <begin position="818"/>
        <end position="840"/>
    </location>
</feature>
<dbReference type="InterPro" id="IPR036640">
    <property type="entry name" value="ABC1_TM_sf"/>
</dbReference>
<evidence type="ECO:0000259" key="14">
    <source>
        <dbReference type="PROSITE" id="PS50929"/>
    </source>
</evidence>
<keyword evidence="16" id="KW-1185">Reference proteome</keyword>
<dbReference type="PANTHER" id="PTHR24222:SF63">
    <property type="entry name" value="ATP BINDING CASSETTE SUBFAMILY B"/>
    <property type="match status" value="1"/>
</dbReference>
<keyword evidence="9 12" id="KW-0472">Membrane</keyword>
<keyword evidence="8 12" id="KW-1133">Transmembrane helix</keyword>
<evidence type="ECO:0000256" key="10">
    <source>
        <dbReference type="ARBA" id="ARBA00023180"/>
    </source>
</evidence>
<reference evidence="15 16" key="1">
    <citation type="journal article" date="2019" name="Nat. Plants">
        <title>Genome sequencing of Musa balbisiana reveals subgenome evolution and function divergence in polyploid bananas.</title>
        <authorList>
            <person name="Yao X."/>
        </authorList>
    </citation>
    <scope>NUCLEOTIDE SEQUENCE [LARGE SCALE GENOMIC DNA]</scope>
    <source>
        <strain evidence="16">cv. DH-PKW</strain>
        <tissue evidence="15">Leaves</tissue>
    </source>
</reference>
<feature type="domain" description="ABC transmembrane type-1" evidence="14">
    <location>
        <begin position="50"/>
        <end position="242"/>
    </location>
</feature>
<keyword evidence="4 12" id="KW-0812">Transmembrane</keyword>
<dbReference type="SUPFAM" id="SSF90123">
    <property type="entry name" value="ABC transporter transmembrane region"/>
    <property type="match status" value="2"/>
</dbReference>
<evidence type="ECO:0000313" key="15">
    <source>
        <dbReference type="EMBL" id="THU45715.1"/>
    </source>
</evidence>
<feature type="transmembrane region" description="Helical" evidence="12">
    <location>
        <begin position="189"/>
        <end position="214"/>
    </location>
</feature>
<dbReference type="STRING" id="52838.A0A4S8IC85"/>
<evidence type="ECO:0000313" key="16">
    <source>
        <dbReference type="Proteomes" id="UP000317650"/>
    </source>
</evidence>
<protein>
    <submittedName>
        <fullName evidence="15">Uncharacterized protein</fullName>
    </submittedName>
</protein>
<evidence type="ECO:0000259" key="13">
    <source>
        <dbReference type="PROSITE" id="PS50893"/>
    </source>
</evidence>
<feature type="transmembrane region" description="Helical" evidence="12">
    <location>
        <begin position="846"/>
        <end position="867"/>
    </location>
</feature>
<dbReference type="SMART" id="SM00382">
    <property type="entry name" value="AAA"/>
    <property type="match status" value="2"/>
</dbReference>
<keyword evidence="5" id="KW-0677">Repeat</keyword>
<dbReference type="PANTHER" id="PTHR24222">
    <property type="entry name" value="ABC TRANSPORTER B FAMILY"/>
    <property type="match status" value="1"/>
</dbReference>
<feature type="region of interest" description="Disordered" evidence="11">
    <location>
        <begin position="599"/>
        <end position="640"/>
    </location>
</feature>
<evidence type="ECO:0000256" key="12">
    <source>
        <dbReference type="SAM" id="Phobius"/>
    </source>
</evidence>
<dbReference type="EMBL" id="PYDT01000011">
    <property type="protein sequence ID" value="THU45715.1"/>
    <property type="molecule type" value="Genomic_DNA"/>
</dbReference>
<feature type="domain" description="ABC transporter" evidence="13">
    <location>
        <begin position="330"/>
        <end position="566"/>
    </location>
</feature>
<dbReference type="PROSITE" id="PS00211">
    <property type="entry name" value="ABC_TRANSPORTER_1"/>
    <property type="match status" value="2"/>
</dbReference>
<feature type="domain" description="ABC transporter" evidence="13">
    <location>
        <begin position="914"/>
        <end position="1179"/>
    </location>
</feature>
<comment type="subcellular location">
    <subcellularLocation>
        <location evidence="1">Cell membrane</location>
        <topology evidence="1">Multi-pass membrane protein</topology>
    </subcellularLocation>
</comment>
<evidence type="ECO:0000256" key="3">
    <source>
        <dbReference type="ARBA" id="ARBA00022448"/>
    </source>
</evidence>
<dbReference type="SUPFAM" id="SSF52540">
    <property type="entry name" value="P-loop containing nucleoside triphosphate hydrolases"/>
    <property type="match status" value="2"/>
</dbReference>
<proteinExistence type="inferred from homology"/>
<feature type="transmembrane region" description="Helical" evidence="12">
    <location>
        <begin position="953"/>
        <end position="976"/>
    </location>
</feature>
<keyword evidence="3" id="KW-0813">Transport</keyword>
<organism evidence="15 16">
    <name type="scientific">Musa balbisiana</name>
    <name type="common">Banana</name>
    <dbReference type="NCBI Taxonomy" id="52838"/>
    <lineage>
        <taxon>Eukaryota</taxon>
        <taxon>Viridiplantae</taxon>
        <taxon>Streptophyta</taxon>
        <taxon>Embryophyta</taxon>
        <taxon>Tracheophyta</taxon>
        <taxon>Spermatophyta</taxon>
        <taxon>Magnoliopsida</taxon>
        <taxon>Liliopsida</taxon>
        <taxon>Zingiberales</taxon>
        <taxon>Musaceae</taxon>
        <taxon>Musa</taxon>
    </lineage>
</organism>
<evidence type="ECO:0000256" key="5">
    <source>
        <dbReference type="ARBA" id="ARBA00022737"/>
    </source>
</evidence>
<gene>
    <name evidence="15" type="ORF">C4D60_Mb02t20910</name>
</gene>
<dbReference type="FunFam" id="3.40.50.300:FF:000066">
    <property type="entry name" value="ABC transporter B family member 1"/>
    <property type="match status" value="2"/>
</dbReference>
<dbReference type="Gene3D" id="1.20.1560.10">
    <property type="entry name" value="ABC transporter type 1, transmembrane domain"/>
    <property type="match status" value="3"/>
</dbReference>
<evidence type="ECO:0000256" key="8">
    <source>
        <dbReference type="ARBA" id="ARBA00022989"/>
    </source>
</evidence>
<dbReference type="GO" id="GO:0005886">
    <property type="term" value="C:plasma membrane"/>
    <property type="evidence" value="ECO:0007669"/>
    <property type="project" value="UniProtKB-SubCell"/>
</dbReference>
<evidence type="ECO:0000256" key="1">
    <source>
        <dbReference type="ARBA" id="ARBA00004651"/>
    </source>
</evidence>
<evidence type="ECO:0000256" key="2">
    <source>
        <dbReference type="ARBA" id="ARBA00007577"/>
    </source>
</evidence>